<gene>
    <name evidence="1" type="ORF">GCM10023116_26720</name>
</gene>
<evidence type="ECO:0000313" key="1">
    <source>
        <dbReference type="EMBL" id="GAA4650389.1"/>
    </source>
</evidence>
<comment type="caution">
    <text evidence="1">The sequence shown here is derived from an EMBL/GenBank/DDBJ whole genome shotgun (WGS) entry which is preliminary data.</text>
</comment>
<organism evidence="1 2">
    <name type="scientific">Kistimonas scapharcae</name>
    <dbReference type="NCBI Taxonomy" id="1036133"/>
    <lineage>
        <taxon>Bacteria</taxon>
        <taxon>Pseudomonadati</taxon>
        <taxon>Pseudomonadota</taxon>
        <taxon>Gammaproteobacteria</taxon>
        <taxon>Oceanospirillales</taxon>
        <taxon>Endozoicomonadaceae</taxon>
        <taxon>Kistimonas</taxon>
    </lineage>
</organism>
<dbReference type="EMBL" id="BAABFL010000392">
    <property type="protein sequence ID" value="GAA4650389.1"/>
    <property type="molecule type" value="Genomic_DNA"/>
</dbReference>
<protein>
    <submittedName>
        <fullName evidence="1">Uncharacterized protein</fullName>
    </submittedName>
</protein>
<accession>A0ABP8V4B3</accession>
<sequence>MDIGAFFYKSGIGISAGKVFSRVVCWGRKKIFALISVGIVCSFSRMADVGVKKCCSLMERLIAKEQNKSSSVQGFVEQLRDEVAKKKIKDLLHLSSMEDAAYVLKTLIPFNDDEFSDYEMPDFISVEEESKYILYDSDDVIDSLRSFPDEIEAIFNRYDLGKSSLKLLCEEAQCLYRYLRMAAPHVAPYGFTMLSSGGEKDRERLIISKPKPCSIISAFSLEKSFLLLLGLSSLPGVMAAPYRQENATAVDVLPASLPLGSTELPFSSLGKETSTHHPFVEIEHRPTIEELRKSKTLKCPAGDIYFSRDQIGDGIEQCPDGADENVLRLCHGRGLMPVACGADSDGNITSGEYKVYHGRWVFHARHNEQYPNRRCVYKEKILDGILDCFNGWDVSTQKPVHKAISRSAA</sequence>
<evidence type="ECO:0000313" key="2">
    <source>
        <dbReference type="Proteomes" id="UP001500604"/>
    </source>
</evidence>
<proteinExistence type="predicted"/>
<dbReference type="RefSeq" id="WP_345196553.1">
    <property type="nucleotide sequence ID" value="NZ_BAABFL010000392.1"/>
</dbReference>
<reference evidence="2" key="1">
    <citation type="journal article" date="2019" name="Int. J. Syst. Evol. Microbiol.">
        <title>The Global Catalogue of Microorganisms (GCM) 10K type strain sequencing project: providing services to taxonomists for standard genome sequencing and annotation.</title>
        <authorList>
            <consortium name="The Broad Institute Genomics Platform"/>
            <consortium name="The Broad Institute Genome Sequencing Center for Infectious Disease"/>
            <person name="Wu L."/>
            <person name="Ma J."/>
        </authorList>
    </citation>
    <scope>NUCLEOTIDE SEQUENCE [LARGE SCALE GENOMIC DNA]</scope>
    <source>
        <strain evidence="2">JCM 17805</strain>
    </source>
</reference>
<dbReference type="Proteomes" id="UP001500604">
    <property type="component" value="Unassembled WGS sequence"/>
</dbReference>
<name>A0ABP8V4B3_9GAMM</name>
<keyword evidence="2" id="KW-1185">Reference proteome</keyword>